<keyword evidence="6 7" id="KW-0472">Membrane</keyword>
<dbReference type="Proteomes" id="UP000479938">
    <property type="component" value="Unassembled WGS sequence"/>
</dbReference>
<dbReference type="EMBL" id="CADCSU010000156">
    <property type="protein sequence ID" value="CAA9202578.1"/>
    <property type="molecule type" value="Genomic_DNA"/>
</dbReference>
<keyword evidence="4 7" id="KW-0812">Transmembrane</keyword>
<keyword evidence="5 7" id="KW-1133">Transmembrane helix</keyword>
<evidence type="ECO:0000256" key="7">
    <source>
        <dbReference type="SAM" id="Phobius"/>
    </source>
</evidence>
<accession>A0A6J4GYP3</accession>
<evidence type="ECO:0000256" key="5">
    <source>
        <dbReference type="ARBA" id="ARBA00022989"/>
    </source>
</evidence>
<comment type="subcellular location">
    <subcellularLocation>
        <location evidence="1">Cell membrane</location>
        <topology evidence="1">Multi-pass membrane protein</topology>
    </subcellularLocation>
</comment>
<dbReference type="PANTHER" id="PTHR33452">
    <property type="entry name" value="OXIDOREDUCTASE CATD-RELATED"/>
    <property type="match status" value="1"/>
</dbReference>
<dbReference type="Pfam" id="PF07681">
    <property type="entry name" value="DoxX"/>
    <property type="match status" value="1"/>
</dbReference>
<feature type="transmembrane region" description="Helical" evidence="7">
    <location>
        <begin position="117"/>
        <end position="143"/>
    </location>
</feature>
<organism evidence="8 9">
    <name type="scientific">Flavobacterium bizetiae</name>
    <dbReference type="NCBI Taxonomy" id="2704140"/>
    <lineage>
        <taxon>Bacteria</taxon>
        <taxon>Pseudomonadati</taxon>
        <taxon>Bacteroidota</taxon>
        <taxon>Flavobacteriia</taxon>
        <taxon>Flavobacteriales</taxon>
        <taxon>Flavobacteriaceae</taxon>
        <taxon>Flavobacterium</taxon>
    </lineage>
</organism>
<dbReference type="AlphaFoldDB" id="A0A6J4GYP3"/>
<feature type="transmembrane region" description="Helical" evidence="7">
    <location>
        <begin position="69"/>
        <end position="97"/>
    </location>
</feature>
<proteinExistence type="inferred from homology"/>
<keyword evidence="3" id="KW-1003">Cell membrane</keyword>
<gene>
    <name evidence="8" type="ORF">FLA105534_04141</name>
</gene>
<evidence type="ECO:0000256" key="6">
    <source>
        <dbReference type="ARBA" id="ARBA00023136"/>
    </source>
</evidence>
<evidence type="ECO:0000256" key="2">
    <source>
        <dbReference type="ARBA" id="ARBA00006679"/>
    </source>
</evidence>
<keyword evidence="9" id="KW-1185">Reference proteome</keyword>
<dbReference type="InterPro" id="IPR032808">
    <property type="entry name" value="DoxX"/>
</dbReference>
<dbReference type="InterPro" id="IPR051907">
    <property type="entry name" value="DoxX-like_oxidoreductase"/>
</dbReference>
<dbReference type="PANTHER" id="PTHR33452:SF1">
    <property type="entry name" value="INNER MEMBRANE PROTEIN YPHA-RELATED"/>
    <property type="match status" value="1"/>
</dbReference>
<name>A0A6J4GYP3_9FLAO</name>
<evidence type="ECO:0000313" key="8">
    <source>
        <dbReference type="EMBL" id="CAA9202578.1"/>
    </source>
</evidence>
<comment type="similarity">
    <text evidence="2">Belongs to the DoxX family.</text>
</comment>
<protein>
    <recommendedName>
        <fullName evidence="10">DoxX family protein</fullName>
    </recommendedName>
</protein>
<evidence type="ECO:0000256" key="1">
    <source>
        <dbReference type="ARBA" id="ARBA00004651"/>
    </source>
</evidence>
<dbReference type="GO" id="GO:0005886">
    <property type="term" value="C:plasma membrane"/>
    <property type="evidence" value="ECO:0007669"/>
    <property type="project" value="UniProtKB-SubCell"/>
</dbReference>
<evidence type="ECO:0000256" key="4">
    <source>
        <dbReference type="ARBA" id="ARBA00022692"/>
    </source>
</evidence>
<evidence type="ECO:0000313" key="9">
    <source>
        <dbReference type="Proteomes" id="UP000479938"/>
    </source>
</evidence>
<sequence>MFKFAFSQDTKNNLSTYSISRIAIGIFFLITGANKLFNPVFQASMLKTITGIGFAYPQFTADFTAANEAIFGLLLAIGLYTRFSAMVLNIILFTALFTFDIPNHIPKGLDPFTWYSYFLYLPQTLYILFLFGAIFTGGGPLSLDEIISSKKKTL</sequence>
<dbReference type="RefSeq" id="WP_173972662.1">
    <property type="nucleotide sequence ID" value="NZ_CADCSU010000156.1"/>
</dbReference>
<reference evidence="8 9" key="1">
    <citation type="submission" date="2020-02" db="EMBL/GenBank/DDBJ databases">
        <authorList>
            <person name="Criscuolo A."/>
        </authorList>
    </citation>
    <scope>NUCLEOTIDE SEQUENCE [LARGE SCALE GENOMIC DNA]</scope>
    <source>
        <strain evidence="8">CIP105534</strain>
    </source>
</reference>
<evidence type="ECO:0008006" key="10">
    <source>
        <dbReference type="Google" id="ProtNLM"/>
    </source>
</evidence>
<evidence type="ECO:0000256" key="3">
    <source>
        <dbReference type="ARBA" id="ARBA00022475"/>
    </source>
</evidence>